<evidence type="ECO:0000256" key="2">
    <source>
        <dbReference type="ARBA" id="ARBA00022900"/>
    </source>
</evidence>
<feature type="chain" id="PRO_5013240154" description="TIL domain-containing protein" evidence="4">
    <location>
        <begin position="19"/>
        <end position="140"/>
    </location>
</feature>
<dbReference type="CDD" id="cd19941">
    <property type="entry name" value="TIL"/>
    <property type="match status" value="2"/>
</dbReference>
<evidence type="ECO:0000256" key="4">
    <source>
        <dbReference type="SAM" id="SignalP"/>
    </source>
</evidence>
<protein>
    <recommendedName>
        <fullName evidence="5">TIL domain-containing protein</fullName>
    </recommendedName>
</protein>
<proteinExistence type="predicted"/>
<dbReference type="PANTHER" id="PTHR23259">
    <property type="entry name" value="RIDDLE"/>
    <property type="match status" value="1"/>
</dbReference>
<organism evidence="6 7">
    <name type="scientific">Diploscapter pachys</name>
    <dbReference type="NCBI Taxonomy" id="2018661"/>
    <lineage>
        <taxon>Eukaryota</taxon>
        <taxon>Metazoa</taxon>
        <taxon>Ecdysozoa</taxon>
        <taxon>Nematoda</taxon>
        <taxon>Chromadorea</taxon>
        <taxon>Rhabditida</taxon>
        <taxon>Rhabditina</taxon>
        <taxon>Rhabditomorpha</taxon>
        <taxon>Rhabditoidea</taxon>
        <taxon>Rhabditidae</taxon>
        <taxon>Diploscapter</taxon>
    </lineage>
</organism>
<reference evidence="6 7" key="1">
    <citation type="journal article" date="2017" name="Curr. Biol.">
        <title>Genome architecture and evolution of a unichromosomal asexual nematode.</title>
        <authorList>
            <person name="Fradin H."/>
            <person name="Zegar C."/>
            <person name="Gutwein M."/>
            <person name="Lucas J."/>
            <person name="Kovtun M."/>
            <person name="Corcoran D."/>
            <person name="Baugh L.R."/>
            <person name="Kiontke K."/>
            <person name="Gunsalus K."/>
            <person name="Fitch D.H."/>
            <person name="Piano F."/>
        </authorList>
    </citation>
    <scope>NUCLEOTIDE SEQUENCE [LARGE SCALE GENOMIC DNA]</scope>
    <source>
        <strain evidence="6">PF1309</strain>
    </source>
</reference>
<dbReference type="OrthoDB" id="5912264at2759"/>
<dbReference type="PANTHER" id="PTHR23259:SF70">
    <property type="entry name" value="ACCESSORY GLAND PROTEIN ACP62F-RELATED"/>
    <property type="match status" value="1"/>
</dbReference>
<dbReference type="Proteomes" id="UP000218231">
    <property type="component" value="Unassembled WGS sequence"/>
</dbReference>
<keyword evidence="7" id="KW-1185">Reference proteome</keyword>
<evidence type="ECO:0000256" key="1">
    <source>
        <dbReference type="ARBA" id="ARBA00022690"/>
    </source>
</evidence>
<feature type="signal peptide" evidence="4">
    <location>
        <begin position="1"/>
        <end position="18"/>
    </location>
</feature>
<evidence type="ECO:0000256" key="3">
    <source>
        <dbReference type="ARBA" id="ARBA00023157"/>
    </source>
</evidence>
<feature type="domain" description="TIL" evidence="5">
    <location>
        <begin position="24"/>
        <end position="80"/>
    </location>
</feature>
<gene>
    <name evidence="6" type="ORF">WR25_21681</name>
</gene>
<dbReference type="Pfam" id="PF01826">
    <property type="entry name" value="TIL"/>
    <property type="match status" value="1"/>
</dbReference>
<keyword evidence="2" id="KW-0722">Serine protease inhibitor</keyword>
<keyword evidence="4" id="KW-0732">Signal</keyword>
<dbReference type="GO" id="GO:0004867">
    <property type="term" value="F:serine-type endopeptidase inhibitor activity"/>
    <property type="evidence" value="ECO:0007669"/>
    <property type="project" value="UniProtKB-KW"/>
</dbReference>
<dbReference type="SUPFAM" id="SSF57567">
    <property type="entry name" value="Serine protease inhibitors"/>
    <property type="match status" value="2"/>
</dbReference>
<dbReference type="InterPro" id="IPR036084">
    <property type="entry name" value="Ser_inhib-like_sf"/>
</dbReference>
<evidence type="ECO:0000313" key="7">
    <source>
        <dbReference type="Proteomes" id="UP000218231"/>
    </source>
</evidence>
<keyword evidence="3" id="KW-1015">Disulfide bond</keyword>
<evidence type="ECO:0000259" key="5">
    <source>
        <dbReference type="Pfam" id="PF01826"/>
    </source>
</evidence>
<evidence type="ECO:0000313" key="6">
    <source>
        <dbReference type="EMBL" id="PAV83657.1"/>
    </source>
</evidence>
<dbReference type="AlphaFoldDB" id="A0A2A2LC76"/>
<accession>A0A2A2LC76</accession>
<comment type="caution">
    <text evidence="6">The sequence shown here is derived from an EMBL/GenBank/DDBJ whole genome shotgun (WGS) entry which is preliminary data.</text>
</comment>
<dbReference type="STRING" id="2018661.A0A2A2LC76"/>
<name>A0A2A2LC76_9BILA</name>
<dbReference type="Gene3D" id="2.10.25.10">
    <property type="entry name" value="Laminin"/>
    <property type="match status" value="2"/>
</dbReference>
<sequence>MCRNSYYFLIFLIAAVFSQEDVLCPEHEVFKRCMKECQEPHCYEDRFLEECDEECSGKCTCENGYFRSRVDGRCHQYEECPKPRCGENEEFVECGTLCEPECGAPFPRNCDSIECLPNVCQCKSGYKRGFNGCQLPDAKC</sequence>
<dbReference type="InterPro" id="IPR002919">
    <property type="entry name" value="TIL_dom"/>
</dbReference>
<dbReference type="EMBL" id="LIAE01006940">
    <property type="protein sequence ID" value="PAV83657.1"/>
    <property type="molecule type" value="Genomic_DNA"/>
</dbReference>
<keyword evidence="1" id="KW-0646">Protease inhibitor</keyword>
<dbReference type="InterPro" id="IPR051368">
    <property type="entry name" value="SerProtInhib-TIL_Domain"/>
</dbReference>